<proteinExistence type="predicted"/>
<protein>
    <submittedName>
        <fullName evidence="2">Uncharacterized protein</fullName>
    </submittedName>
</protein>
<sequence length="179" mass="20660">MYRKPVQTPAVTQNKRNTFVDDPQDNGFRVHGKWESRQVKNLGRFKKPGLVIPEKRYHNIKPLNLLSKMSNETSVNYETESKMDAIEQKHKDAIDAIQMSHNRVINCVTFHYENLIKKQNELVSNEKLSLQLRNVATNIASNDFTLLAAFADETRQLFEEINLAFARHTIMIASKCTVV</sequence>
<dbReference type="AlphaFoldDB" id="X6P577"/>
<accession>X6P577</accession>
<feature type="region of interest" description="Disordered" evidence="1">
    <location>
        <begin position="1"/>
        <end position="25"/>
    </location>
</feature>
<evidence type="ECO:0000256" key="1">
    <source>
        <dbReference type="SAM" id="MobiDB-lite"/>
    </source>
</evidence>
<keyword evidence="3" id="KW-1185">Reference proteome</keyword>
<dbReference type="EMBL" id="ASPP01003530">
    <property type="protein sequence ID" value="ETO33273.1"/>
    <property type="molecule type" value="Genomic_DNA"/>
</dbReference>
<reference evidence="2 3" key="1">
    <citation type="journal article" date="2013" name="Curr. Biol.">
        <title>The Genome of the Foraminiferan Reticulomyxa filosa.</title>
        <authorList>
            <person name="Glockner G."/>
            <person name="Hulsmann N."/>
            <person name="Schleicher M."/>
            <person name="Noegel A.A."/>
            <person name="Eichinger L."/>
            <person name="Gallinger C."/>
            <person name="Pawlowski J."/>
            <person name="Sierra R."/>
            <person name="Euteneuer U."/>
            <person name="Pillet L."/>
            <person name="Moustafa A."/>
            <person name="Platzer M."/>
            <person name="Groth M."/>
            <person name="Szafranski K."/>
            <person name="Schliwa M."/>
        </authorList>
    </citation>
    <scope>NUCLEOTIDE SEQUENCE [LARGE SCALE GENOMIC DNA]</scope>
</reference>
<evidence type="ECO:0000313" key="3">
    <source>
        <dbReference type="Proteomes" id="UP000023152"/>
    </source>
</evidence>
<comment type="caution">
    <text evidence="2">The sequence shown here is derived from an EMBL/GenBank/DDBJ whole genome shotgun (WGS) entry which is preliminary data.</text>
</comment>
<name>X6P577_RETFI</name>
<feature type="non-terminal residue" evidence="2">
    <location>
        <position position="179"/>
    </location>
</feature>
<organism evidence="2 3">
    <name type="scientific">Reticulomyxa filosa</name>
    <dbReference type="NCBI Taxonomy" id="46433"/>
    <lineage>
        <taxon>Eukaryota</taxon>
        <taxon>Sar</taxon>
        <taxon>Rhizaria</taxon>
        <taxon>Retaria</taxon>
        <taxon>Foraminifera</taxon>
        <taxon>Monothalamids</taxon>
        <taxon>Reticulomyxidae</taxon>
        <taxon>Reticulomyxa</taxon>
    </lineage>
</organism>
<dbReference type="Proteomes" id="UP000023152">
    <property type="component" value="Unassembled WGS sequence"/>
</dbReference>
<evidence type="ECO:0000313" key="2">
    <source>
        <dbReference type="EMBL" id="ETO33273.1"/>
    </source>
</evidence>
<gene>
    <name evidence="2" type="ORF">RFI_03834</name>
</gene>